<accession>A0A5K7XFS2</accession>
<gene>
    <name evidence="1" type="ORF">PLANPX_5272</name>
</gene>
<dbReference type="Proteomes" id="UP000326837">
    <property type="component" value="Chromosome"/>
</dbReference>
<reference evidence="2" key="1">
    <citation type="submission" date="2019-10" db="EMBL/GenBank/DDBJ databases">
        <title>Lacipirellula parvula gen. nov., sp. nov., representing a lineage of planctomycetes widespread in freshwater anoxic habitats, and description of the family Lacipirellulaceae.</title>
        <authorList>
            <person name="Dedysh S.N."/>
            <person name="Kulichevskaya I.S."/>
            <person name="Beletsky A.V."/>
            <person name="Rakitin A.L."/>
            <person name="Mardanov A.V."/>
            <person name="Ivanova A.A."/>
            <person name="Saltykova V.X."/>
            <person name="Rijpstra W.I.C."/>
            <person name="Sinninghe Damste J.S."/>
            <person name="Ravin N.V."/>
        </authorList>
    </citation>
    <scope>NUCLEOTIDE SEQUENCE [LARGE SCALE GENOMIC DNA]</scope>
    <source>
        <strain evidence="2">PX69</strain>
    </source>
</reference>
<dbReference type="KEGG" id="lpav:PLANPX_5272"/>
<proteinExistence type="predicted"/>
<dbReference type="AlphaFoldDB" id="A0A5K7XFS2"/>
<protein>
    <submittedName>
        <fullName evidence="1">Uncharacterized protein</fullName>
    </submittedName>
</protein>
<dbReference type="EMBL" id="AP021861">
    <property type="protein sequence ID" value="BBO35660.1"/>
    <property type="molecule type" value="Genomic_DNA"/>
</dbReference>
<evidence type="ECO:0000313" key="1">
    <source>
        <dbReference type="EMBL" id="BBO35660.1"/>
    </source>
</evidence>
<sequence length="37" mass="4110">METASCGNNVRQRRTTREVAVSFSLPMGDARRSQLLA</sequence>
<name>A0A5K7XFS2_9BACT</name>
<organism evidence="1 2">
    <name type="scientific">Lacipirellula parvula</name>
    <dbReference type="NCBI Taxonomy" id="2650471"/>
    <lineage>
        <taxon>Bacteria</taxon>
        <taxon>Pseudomonadati</taxon>
        <taxon>Planctomycetota</taxon>
        <taxon>Planctomycetia</taxon>
        <taxon>Pirellulales</taxon>
        <taxon>Lacipirellulaceae</taxon>
        <taxon>Lacipirellula</taxon>
    </lineage>
</organism>
<evidence type="ECO:0000313" key="2">
    <source>
        <dbReference type="Proteomes" id="UP000326837"/>
    </source>
</evidence>
<keyword evidence="2" id="KW-1185">Reference proteome</keyword>